<protein>
    <recommendedName>
        <fullName evidence="1">Reverse transcriptase Ty1/copia-type domain-containing protein</fullName>
    </recommendedName>
</protein>
<reference evidence="2" key="2">
    <citation type="submission" date="2021-03" db="UniProtKB">
        <authorList>
            <consortium name="EnsemblPlants"/>
        </authorList>
    </citation>
    <scope>IDENTIFICATION</scope>
</reference>
<feature type="domain" description="Reverse transcriptase Ty1/copia-type" evidence="1">
    <location>
        <begin position="187"/>
        <end position="252"/>
    </location>
</feature>
<dbReference type="Proteomes" id="UP000596661">
    <property type="component" value="Chromosome 5"/>
</dbReference>
<dbReference type="EMBL" id="UZAU01000545">
    <property type="status" value="NOT_ANNOTATED_CDS"/>
    <property type="molecule type" value="Genomic_DNA"/>
</dbReference>
<dbReference type="OMA" id="DITHAMG"/>
<name>A0A803PMT6_CANSA</name>
<reference evidence="2" key="1">
    <citation type="submission" date="2018-11" db="EMBL/GenBank/DDBJ databases">
        <authorList>
            <person name="Grassa J C."/>
        </authorList>
    </citation>
    <scope>NUCLEOTIDE SEQUENCE [LARGE SCALE GENOMIC DNA]</scope>
</reference>
<dbReference type="AlphaFoldDB" id="A0A803PMT6"/>
<organism evidence="2 3">
    <name type="scientific">Cannabis sativa</name>
    <name type="common">Hemp</name>
    <name type="synonym">Marijuana</name>
    <dbReference type="NCBI Taxonomy" id="3483"/>
    <lineage>
        <taxon>Eukaryota</taxon>
        <taxon>Viridiplantae</taxon>
        <taxon>Streptophyta</taxon>
        <taxon>Embryophyta</taxon>
        <taxon>Tracheophyta</taxon>
        <taxon>Spermatophyta</taxon>
        <taxon>Magnoliopsida</taxon>
        <taxon>eudicotyledons</taxon>
        <taxon>Gunneridae</taxon>
        <taxon>Pentapetalae</taxon>
        <taxon>rosids</taxon>
        <taxon>fabids</taxon>
        <taxon>Rosales</taxon>
        <taxon>Cannabaceae</taxon>
        <taxon>Cannabis</taxon>
    </lineage>
</organism>
<dbReference type="InterPro" id="IPR013103">
    <property type="entry name" value="RVT_2"/>
</dbReference>
<dbReference type="Gramene" id="evm.model.05.1784">
    <property type="protein sequence ID" value="cds.evm.model.05.1784"/>
    <property type="gene ID" value="evm.TU.05.1784"/>
</dbReference>
<evidence type="ECO:0000259" key="1">
    <source>
        <dbReference type="Pfam" id="PF07727"/>
    </source>
</evidence>
<accession>A0A803PMT6</accession>
<dbReference type="EnsemblPlants" id="evm.model.05.1784">
    <property type="protein sequence ID" value="cds.evm.model.05.1784"/>
    <property type="gene ID" value="evm.TU.05.1784"/>
</dbReference>
<keyword evidence="3" id="KW-1185">Reference proteome</keyword>
<proteinExistence type="predicted"/>
<evidence type="ECO:0000313" key="3">
    <source>
        <dbReference type="Proteomes" id="UP000596661"/>
    </source>
</evidence>
<sequence>MHRDVVFNEKVMAMKPEDKAEISIETRQVQVEVRPEGKAKIGSEENQGHQLDLALQITLLIALTIVSDIENVELATYEEVVNCKNRDKWLQAIDEEKQSLTRLVAKGFTQIKEVDFNEIFSPVVKQASIRAIMAKEASEDLEIKQMEVKTTFFHGKLDETICMKMPEDFDEDKDNVCLLQNLWKSKSEIGEIKSLLNSEFEMEDLGEAKKILCIEIRRNRPKSLTLAQGNYLRKRLQKFKMDNSKPVSTPLAAHFRLSKDQAPKTEKEREFMDYVPYANGVESLMYAMVCTRPDIAYAMSIVSRFIAKPVEKHWDALKWIMRCIEGTLDLGLTYNKSYKT</sequence>
<feature type="domain" description="Reverse transcriptase Ty1/copia-type" evidence="1">
    <location>
        <begin position="96"/>
        <end position="179"/>
    </location>
</feature>
<dbReference type="Pfam" id="PF07727">
    <property type="entry name" value="RVT_2"/>
    <property type="match status" value="2"/>
</dbReference>
<dbReference type="PANTHER" id="PTHR11439">
    <property type="entry name" value="GAG-POL-RELATED RETROTRANSPOSON"/>
    <property type="match status" value="1"/>
</dbReference>
<evidence type="ECO:0000313" key="2">
    <source>
        <dbReference type="EnsemblPlants" id="cds.evm.model.05.1784"/>
    </source>
</evidence>